<evidence type="ECO:0000256" key="1">
    <source>
        <dbReference type="SAM" id="MobiDB-lite"/>
    </source>
</evidence>
<accession>A0A8X7VSC7</accession>
<feature type="compositionally biased region" description="Low complexity" evidence="1">
    <location>
        <begin position="1"/>
        <end position="27"/>
    </location>
</feature>
<comment type="caution">
    <text evidence="2">The sequence shown here is derived from an EMBL/GenBank/DDBJ whole genome shotgun (WGS) entry which is preliminary data.</text>
</comment>
<reference evidence="2 3" key="1">
    <citation type="submission" date="2020-02" db="EMBL/GenBank/DDBJ databases">
        <authorList>
            <person name="Ma Q."/>
            <person name="Huang Y."/>
            <person name="Song X."/>
            <person name="Pei D."/>
        </authorList>
    </citation>
    <scope>NUCLEOTIDE SEQUENCE [LARGE SCALE GENOMIC DNA]</scope>
    <source>
        <strain evidence="2">Sxm20200214</strain>
        <tissue evidence="2">Leaf</tissue>
    </source>
</reference>
<feature type="region of interest" description="Disordered" evidence="1">
    <location>
        <begin position="1"/>
        <end position="31"/>
    </location>
</feature>
<evidence type="ECO:0000313" key="3">
    <source>
        <dbReference type="Proteomes" id="UP000886595"/>
    </source>
</evidence>
<dbReference type="OrthoDB" id="10593130at2759"/>
<evidence type="ECO:0000313" key="2">
    <source>
        <dbReference type="EMBL" id="KAG2316641.1"/>
    </source>
</evidence>
<dbReference type="AlphaFoldDB" id="A0A8X7VSC7"/>
<proteinExistence type="predicted"/>
<protein>
    <submittedName>
        <fullName evidence="2">Uncharacterized protein</fullName>
    </submittedName>
</protein>
<sequence length="166" mass="17858">MITSRSSSASKRFCSSSSPEPSSSSPRPTKRFKVKIDASIEFVRGTGGVFVGERADTNPEADVLATPTIAVVTDGEKSKAGKERAKAPWEKLLSQYPQNPHHILRGPVFTVGRRGCDLSIKDQSMPSTLTEVIGSNSRDIGLEEDDGIHEKIVTSVSQPTTKVSNS</sequence>
<gene>
    <name evidence="2" type="ORF">Bca52824_019763</name>
</gene>
<dbReference type="EMBL" id="JAAMPC010000004">
    <property type="protein sequence ID" value="KAG2316641.1"/>
    <property type="molecule type" value="Genomic_DNA"/>
</dbReference>
<name>A0A8X7VSC7_BRACI</name>
<dbReference type="Proteomes" id="UP000886595">
    <property type="component" value="Unassembled WGS sequence"/>
</dbReference>
<organism evidence="2 3">
    <name type="scientific">Brassica carinata</name>
    <name type="common">Ethiopian mustard</name>
    <name type="synonym">Abyssinian cabbage</name>
    <dbReference type="NCBI Taxonomy" id="52824"/>
    <lineage>
        <taxon>Eukaryota</taxon>
        <taxon>Viridiplantae</taxon>
        <taxon>Streptophyta</taxon>
        <taxon>Embryophyta</taxon>
        <taxon>Tracheophyta</taxon>
        <taxon>Spermatophyta</taxon>
        <taxon>Magnoliopsida</taxon>
        <taxon>eudicotyledons</taxon>
        <taxon>Gunneridae</taxon>
        <taxon>Pentapetalae</taxon>
        <taxon>rosids</taxon>
        <taxon>malvids</taxon>
        <taxon>Brassicales</taxon>
        <taxon>Brassicaceae</taxon>
        <taxon>Brassiceae</taxon>
        <taxon>Brassica</taxon>
    </lineage>
</organism>
<keyword evidence="3" id="KW-1185">Reference proteome</keyword>